<gene>
    <name evidence="2" type="ORF">RX402_04275</name>
</gene>
<comment type="caution">
    <text evidence="2">The sequence shown here is derived from an EMBL/GenBank/DDBJ whole genome shotgun (WGS) entry which is preliminary data.</text>
</comment>
<sequence>MQDEKFKDKLLTALQDSEIQSEIRKIIISGEKSDAAPSEIGSAKNEELKNKIEELKSELEQMRNENERIYAESELLKQKNQSMAEAGTAAEQRCEEQRKELEDQKMKLKQYEEYVAKQAVQLKDIQNEISGYRVFDEAVTLFRAYCSLPSDVLRKAASIIRPESADLFFAMGCQKDNVLALWDFMKSEWERLGESETKILLETLTYFLKMINNQYQRPIFQWMDCHVGDPFDDKLHIRTADSSRYSGEIRQVCIPGIVNVYNGETVVRKSLVIV</sequence>
<dbReference type="Proteomes" id="UP001263246">
    <property type="component" value="Unassembled WGS sequence"/>
</dbReference>
<keyword evidence="1" id="KW-0175">Coiled coil</keyword>
<feature type="coiled-coil region" evidence="1">
    <location>
        <begin position="38"/>
        <end position="128"/>
    </location>
</feature>
<dbReference type="RefSeq" id="WP_249237110.1">
    <property type="nucleotide sequence ID" value="NZ_CP094473.1"/>
</dbReference>
<protein>
    <submittedName>
        <fullName evidence="2">Uncharacterized protein</fullName>
    </submittedName>
</protein>
<proteinExistence type="predicted"/>
<name>A0ABU3TXD9_9FIRM</name>
<reference evidence="2 3" key="1">
    <citation type="submission" date="2023-10" db="EMBL/GenBank/DDBJ databases">
        <title>Host Genetic Regulation of Human Gut Microbial Structural Variation.</title>
        <authorList>
            <person name="Harmsen H.J.M."/>
        </authorList>
    </citation>
    <scope>NUCLEOTIDE SEQUENCE [LARGE SCALE GENOMIC DNA]</scope>
    <source>
        <strain evidence="2 3">HTF-F</strain>
    </source>
</reference>
<accession>A0ABU3TXD9</accession>
<dbReference type="EMBL" id="JAWHPR010000002">
    <property type="protein sequence ID" value="MDU8687967.1"/>
    <property type="molecule type" value="Genomic_DNA"/>
</dbReference>
<keyword evidence="3" id="KW-1185">Reference proteome</keyword>
<evidence type="ECO:0000313" key="3">
    <source>
        <dbReference type="Proteomes" id="UP001263246"/>
    </source>
</evidence>
<organism evidence="2 3">
    <name type="scientific">Faecalibacterium wellingii</name>
    <dbReference type="NCBI Taxonomy" id="2929491"/>
    <lineage>
        <taxon>Bacteria</taxon>
        <taxon>Bacillati</taxon>
        <taxon>Bacillota</taxon>
        <taxon>Clostridia</taxon>
        <taxon>Eubacteriales</taxon>
        <taxon>Oscillospiraceae</taxon>
        <taxon>Faecalibacterium</taxon>
    </lineage>
</organism>
<evidence type="ECO:0000256" key="1">
    <source>
        <dbReference type="SAM" id="Coils"/>
    </source>
</evidence>
<evidence type="ECO:0000313" key="2">
    <source>
        <dbReference type="EMBL" id="MDU8687967.1"/>
    </source>
</evidence>